<protein>
    <submittedName>
        <fullName evidence="1">Uncharacterized protein</fullName>
    </submittedName>
</protein>
<organism evidence="1 2">
    <name type="scientific">Saccharothrix variisporea</name>
    <dbReference type="NCBI Taxonomy" id="543527"/>
    <lineage>
        <taxon>Bacteria</taxon>
        <taxon>Bacillati</taxon>
        <taxon>Actinomycetota</taxon>
        <taxon>Actinomycetes</taxon>
        <taxon>Pseudonocardiales</taxon>
        <taxon>Pseudonocardiaceae</taxon>
        <taxon>Saccharothrix</taxon>
    </lineage>
</organism>
<evidence type="ECO:0000313" key="2">
    <source>
        <dbReference type="Proteomes" id="UP000272729"/>
    </source>
</evidence>
<gene>
    <name evidence="1" type="ORF">DFJ66_4004</name>
</gene>
<name>A0A495XD34_9PSEU</name>
<sequence length="278" mass="31976">MPEPHRPFRWDLVRPDRLGTLLEDTPPPDLWYLDDLVECAGLVLARSGDSDLRFVGRSADSVFDLLSGALEHTSWRDRLHQVPLSVFGSYRITDAELPQLRANLTALGVSPHALATGRPTAFVDLVHEGSTYTNLHRVLRDWIEDERVAWDVVRRRLRFIGITRRRKTSPKTWRWHQHAEWTADLPASAIRNVSLDWGVWGWFGDRQPKLTRSFPSTRWADESVARPRHDERTRAALAEALAVVEAGRQRRKQLVAVLCEEPAIREPWLRGLVNELRA</sequence>
<keyword evidence="2" id="KW-1185">Reference proteome</keyword>
<accession>A0A495XD34</accession>
<dbReference type="AlphaFoldDB" id="A0A495XD34"/>
<dbReference type="Proteomes" id="UP000272729">
    <property type="component" value="Unassembled WGS sequence"/>
</dbReference>
<evidence type="ECO:0000313" key="1">
    <source>
        <dbReference type="EMBL" id="RKT70734.1"/>
    </source>
</evidence>
<reference evidence="1 2" key="1">
    <citation type="submission" date="2018-10" db="EMBL/GenBank/DDBJ databases">
        <title>Sequencing the genomes of 1000 actinobacteria strains.</title>
        <authorList>
            <person name="Klenk H.-P."/>
        </authorList>
    </citation>
    <scope>NUCLEOTIDE SEQUENCE [LARGE SCALE GENOMIC DNA]</scope>
    <source>
        <strain evidence="1 2">DSM 43911</strain>
    </source>
</reference>
<comment type="caution">
    <text evidence="1">The sequence shown here is derived from an EMBL/GenBank/DDBJ whole genome shotgun (WGS) entry which is preliminary data.</text>
</comment>
<dbReference type="EMBL" id="RBXR01000001">
    <property type="protein sequence ID" value="RKT70734.1"/>
    <property type="molecule type" value="Genomic_DNA"/>
</dbReference>
<proteinExistence type="predicted"/>
<dbReference type="RefSeq" id="WP_246029827.1">
    <property type="nucleotide sequence ID" value="NZ_JBIUBA010000029.1"/>
</dbReference>